<organism evidence="1 2">
    <name type="scientific">Hypoxylon rubiginosum</name>
    <dbReference type="NCBI Taxonomy" id="110542"/>
    <lineage>
        <taxon>Eukaryota</taxon>
        <taxon>Fungi</taxon>
        <taxon>Dikarya</taxon>
        <taxon>Ascomycota</taxon>
        <taxon>Pezizomycotina</taxon>
        <taxon>Sordariomycetes</taxon>
        <taxon>Xylariomycetidae</taxon>
        <taxon>Xylariales</taxon>
        <taxon>Hypoxylaceae</taxon>
        <taxon>Hypoxylon</taxon>
    </lineage>
</organism>
<comment type="caution">
    <text evidence="1">The sequence shown here is derived from an EMBL/GenBank/DDBJ whole genome shotgun (WGS) entry which is preliminary data.</text>
</comment>
<evidence type="ECO:0000313" key="2">
    <source>
        <dbReference type="Proteomes" id="UP001497700"/>
    </source>
</evidence>
<dbReference type="EMBL" id="MU393455">
    <property type="protein sequence ID" value="KAI4866765.1"/>
    <property type="molecule type" value="Genomic_DNA"/>
</dbReference>
<gene>
    <name evidence="1" type="ORF">F4820DRAFT_416065</name>
</gene>
<sequence length="1597" mass="179427">MDVQDTPMDGDTPADGHTPVDRDTPMRDADAAQDDTSQDDVSEYDAAQYDAAQDDIEQDDVRPASHRPIEVVLAPPRDPGQYEIIPRTNTVARVLDKVEEVNGVFYTVELTSGHVDQIPLDDIVQLENGRTAFRNFRAQRARMSRMNQMAESRASGEREPRPEDDFVPGRQRKKPRVSESSEYSDTNLRRSIRRASAQASQQITNGYERRILGSLDKVTTRSQNPQSRSRRARGHSEDELAQDGAEYFSLPNIRSDVSGGNRISTRKRRRPKRPDYSGSYVDADSDIEFEPTRRSQRSNKSIRSMRETDIDADYELTERALTAPKYAAVKEAFKEFPEDAEFPRWHSQECSTCGSGAEHGKGPLVFCQGCSFAYHHVCLGIRSQRDHRVTKIGPNDFVLQCKFCLGTHRQNDWQAPNHSRCQTCKTPGISCAQFSTKKSASEEETIRNNNGGEDPVTIVDPHLINNPKNVLFRCSTCCRAYHFEHLPPVSVYPNGIDVKEQHLEDYSREDFDWNCKDCVDAPESIHGLVAWRPMDESIYKPYQPGHLYDRSEDNKEYLVKWQNRSHFHDTWKHGAWVYGTASAQMRNAFARREGNELPKMDSKSAIEPEWLLADVILNVKYRHNFTATSKDHDLGGVSDIVEVQVKFQGLGYDEVVWDQPPPRDSGAPWNAFRDAYCDYLDGKYFPSSNDQGMSVRVSQYRSLDFKSDCELKSQPPGLKSGRTLMEYQLEGVNWLLLNFHQQQNVILADEMGLGKTIQIVSFIASLVEDQPRCWPFLVVVPNATCPNWRRELKNWAPELRVVAYHGGRVSQDLAYGLELFPRGVKDGMKAHVVIMSYEAAAAVKSEFRSVKWAGLVVDEGQRLKNENTQLYQRLKEMNIPFRVLLTGTPLQNNKRELFNLLQFIDPKNNAGELDEKYEELSKENLPELHNLIRPYFLRRTKVEVLKFLPPMSQVIVPVTMTVLQEKLCKSIIARNPELIKAILSNGKMKASDRKNLVNIMADLRQCLCHPFCFNASIEDQNLALAQMHRNLIEASPKLMLLETMLPKLKQRGHRVLIFSQFLRCLDILEDFLTILGLQYGRIDGKMTALKKQRQIDAFNEDGSPLFAMLLTTRAGGVGINLASADTVIIYDPDWNPHQDIQAISRAHRIGQKEKVLCFQLTTKDTVEENILQTGKKKLALDQALIERLDADNETNGDIESVLKRGAEALFSDGEKAKIIYDAASVDKLLDRSRVEAVEANKGTGDALFRVWANDSGDITDGVVNDAENETATTDASVWEGILRAREEKHRQEELASAQVEYGRGARRRGKDVNYSGVSFIEGVNDVDSGAESTGAQTQEPDSAGSGVEIPTADDDGDYNGDDMDVDDVEEQAPAKAERSRTNTLKRPRKAPQTVAIAPGTVVKPNGTVNTNQSAPQTQILPPYNPLLFLQNPPSQSPFPYNSLSKDTPSQNTNPNFVDPIPRRQQNTVAGKRPSSNFPLTVPIPIPSQKVPKWPQTITPVPVLIPSQRVSKGPQTTTPTNGGHRNGAFGSGPTSPTGEDGVCLICKGRHPLNQSCVNFGSEISLRLAIDSLRTSPNQPNTQAFRDLLLRQLRQLTGR</sequence>
<protein>
    <submittedName>
        <fullName evidence="1">Chromo domain-containing protein</fullName>
    </submittedName>
</protein>
<evidence type="ECO:0000313" key="1">
    <source>
        <dbReference type="EMBL" id="KAI4866765.1"/>
    </source>
</evidence>
<keyword evidence="2" id="KW-1185">Reference proteome</keyword>
<name>A0ACB9Z6Y7_9PEZI</name>
<reference evidence="1 2" key="1">
    <citation type="journal article" date="2022" name="New Phytol.">
        <title>Ecological generalism drives hyperdiversity of secondary metabolite gene clusters in xylarialean endophytes.</title>
        <authorList>
            <person name="Franco M.E.E."/>
            <person name="Wisecaver J.H."/>
            <person name="Arnold A.E."/>
            <person name="Ju Y.M."/>
            <person name="Slot J.C."/>
            <person name="Ahrendt S."/>
            <person name="Moore L.P."/>
            <person name="Eastman K.E."/>
            <person name="Scott K."/>
            <person name="Konkel Z."/>
            <person name="Mondo S.J."/>
            <person name="Kuo A."/>
            <person name="Hayes R.D."/>
            <person name="Haridas S."/>
            <person name="Andreopoulos B."/>
            <person name="Riley R."/>
            <person name="LaButti K."/>
            <person name="Pangilinan J."/>
            <person name="Lipzen A."/>
            <person name="Amirebrahimi M."/>
            <person name="Yan J."/>
            <person name="Adam C."/>
            <person name="Keymanesh K."/>
            <person name="Ng V."/>
            <person name="Louie K."/>
            <person name="Northen T."/>
            <person name="Drula E."/>
            <person name="Henrissat B."/>
            <person name="Hsieh H.M."/>
            <person name="Youens-Clark K."/>
            <person name="Lutzoni F."/>
            <person name="Miadlikowska J."/>
            <person name="Eastwood D.C."/>
            <person name="Hamelin R.C."/>
            <person name="Grigoriev I.V."/>
            <person name="U'Ren J.M."/>
        </authorList>
    </citation>
    <scope>NUCLEOTIDE SEQUENCE [LARGE SCALE GENOMIC DNA]</scope>
    <source>
        <strain evidence="1 2">CBS 119005</strain>
    </source>
</reference>
<dbReference type="Proteomes" id="UP001497700">
    <property type="component" value="Unassembled WGS sequence"/>
</dbReference>
<accession>A0ACB9Z6Y7</accession>
<proteinExistence type="predicted"/>